<evidence type="ECO:0000313" key="3">
    <source>
        <dbReference type="Proteomes" id="UP001500416"/>
    </source>
</evidence>
<dbReference type="Proteomes" id="UP001500416">
    <property type="component" value="Unassembled WGS sequence"/>
</dbReference>
<evidence type="ECO:0000313" key="2">
    <source>
        <dbReference type="EMBL" id="GAA0208555.1"/>
    </source>
</evidence>
<dbReference type="InterPro" id="IPR054346">
    <property type="entry name" value="ARPP-2"/>
</dbReference>
<evidence type="ECO:0000259" key="1">
    <source>
        <dbReference type="Pfam" id="PF22549"/>
    </source>
</evidence>
<sequence>MATLDLTGLTALPAQVWGAVRLVPLVRHRPITGLRLHTRLYGDDPAVVTLPKDAAYNAYIPHGFVATWSDSPEASFGTDLTSPTATAPASTCRLRFHRRMARREDRDRLRFLPLHLAMEGYLALHFNGPTVLWEEWSQRAIRRGLSPRAEQAYAGAQVEGLADALKLFEIHPDQCGVVLYVADALAAAFVVPHPDDYRALHATLLLDMYGELVHHYALLAAPVPAFTARLDDTHVRTLDDLRAAANRQSTEWAAFHATTMAGGLLDASYDIRRVHRAGRFTLSRFLPGFRPKEENHIGEIITDQRGRTAYLKTFRLSESQIRRGHLLNTLASHDWHLPTAAQSLGTTVHAFGLRLNQAGFGHLLNEHVLAGYRARARAAAKSSQANPAKFS</sequence>
<comment type="caution">
    <text evidence="2">The sequence shown here is derived from an EMBL/GenBank/DDBJ whole genome shotgun (WGS) entry which is preliminary data.</text>
</comment>
<gene>
    <name evidence="2" type="ORF">GCM10010492_02710</name>
</gene>
<protein>
    <recommendedName>
        <fullName evidence="1">ARG and Rhodanese-Phosphatase-superfamily-associated domain-containing protein</fullName>
    </recommendedName>
</protein>
<dbReference type="RefSeq" id="WP_343931680.1">
    <property type="nucleotide sequence ID" value="NZ_BAAABU010000001.1"/>
</dbReference>
<keyword evidence="3" id="KW-1185">Reference proteome</keyword>
<name>A0ABP3CKK6_9PSEU</name>
<proteinExistence type="predicted"/>
<dbReference type="Pfam" id="PF22549">
    <property type="entry name" value="ARPP-2"/>
    <property type="match status" value="1"/>
</dbReference>
<accession>A0ABP3CKK6</accession>
<organism evidence="2 3">
    <name type="scientific">Saccharothrix mutabilis subsp. mutabilis</name>
    <dbReference type="NCBI Taxonomy" id="66855"/>
    <lineage>
        <taxon>Bacteria</taxon>
        <taxon>Bacillati</taxon>
        <taxon>Actinomycetota</taxon>
        <taxon>Actinomycetes</taxon>
        <taxon>Pseudonocardiales</taxon>
        <taxon>Pseudonocardiaceae</taxon>
        <taxon>Saccharothrix</taxon>
    </lineage>
</organism>
<reference evidence="3" key="1">
    <citation type="journal article" date="2019" name="Int. J. Syst. Evol. Microbiol.">
        <title>The Global Catalogue of Microorganisms (GCM) 10K type strain sequencing project: providing services to taxonomists for standard genome sequencing and annotation.</title>
        <authorList>
            <consortium name="The Broad Institute Genomics Platform"/>
            <consortium name="The Broad Institute Genome Sequencing Center for Infectious Disease"/>
            <person name="Wu L."/>
            <person name="Ma J."/>
        </authorList>
    </citation>
    <scope>NUCLEOTIDE SEQUENCE [LARGE SCALE GENOMIC DNA]</scope>
    <source>
        <strain evidence="3">JCM 3380</strain>
    </source>
</reference>
<feature type="domain" description="ARG and Rhodanese-Phosphatase-superfamily-associated" evidence="1">
    <location>
        <begin position="4"/>
        <end position="278"/>
    </location>
</feature>
<dbReference type="EMBL" id="BAAABU010000001">
    <property type="protein sequence ID" value="GAA0208555.1"/>
    <property type="molecule type" value="Genomic_DNA"/>
</dbReference>